<evidence type="ECO:0000313" key="3">
    <source>
        <dbReference type="Proteomes" id="UP001165160"/>
    </source>
</evidence>
<reference evidence="3" key="1">
    <citation type="journal article" date="2023" name="Commun. Biol.">
        <title>Genome analysis of Parmales, the sister group of diatoms, reveals the evolutionary specialization of diatoms from phago-mixotrophs to photoautotrophs.</title>
        <authorList>
            <person name="Ban H."/>
            <person name="Sato S."/>
            <person name="Yoshikawa S."/>
            <person name="Yamada K."/>
            <person name="Nakamura Y."/>
            <person name="Ichinomiya M."/>
            <person name="Sato N."/>
            <person name="Blanc-Mathieu R."/>
            <person name="Endo H."/>
            <person name="Kuwata A."/>
            <person name="Ogata H."/>
        </authorList>
    </citation>
    <scope>NUCLEOTIDE SEQUENCE [LARGE SCALE GENOMIC DNA]</scope>
    <source>
        <strain evidence="3">NIES 3699</strain>
    </source>
</reference>
<evidence type="ECO:0008006" key="4">
    <source>
        <dbReference type="Google" id="ProtNLM"/>
    </source>
</evidence>
<keyword evidence="3" id="KW-1185">Reference proteome</keyword>
<feature type="signal peptide" evidence="1">
    <location>
        <begin position="1"/>
        <end position="19"/>
    </location>
</feature>
<dbReference type="Proteomes" id="UP001165160">
    <property type="component" value="Unassembled WGS sequence"/>
</dbReference>
<comment type="caution">
    <text evidence="2">The sequence shown here is derived from an EMBL/GenBank/DDBJ whole genome shotgun (WGS) entry which is preliminary data.</text>
</comment>
<dbReference type="Gene3D" id="3.40.30.10">
    <property type="entry name" value="Glutaredoxin"/>
    <property type="match status" value="1"/>
</dbReference>
<protein>
    <recommendedName>
        <fullName evidence="4">Thioredoxin-like fold domain-containing protein</fullName>
    </recommendedName>
</protein>
<accession>A0A9W7C2N6</accession>
<organism evidence="2 3">
    <name type="scientific">Triparma verrucosa</name>
    <dbReference type="NCBI Taxonomy" id="1606542"/>
    <lineage>
        <taxon>Eukaryota</taxon>
        <taxon>Sar</taxon>
        <taxon>Stramenopiles</taxon>
        <taxon>Ochrophyta</taxon>
        <taxon>Bolidophyceae</taxon>
        <taxon>Parmales</taxon>
        <taxon>Triparmaceae</taxon>
        <taxon>Triparma</taxon>
    </lineage>
</organism>
<sequence>MKLFLLLYTFLFISTITSSSNEFDFNKIKNETVSDSLISSSPPPSPSSKNLSEGEHQYIPILTNTNGYSILHLSPIKSYFVMFYASSTFPSSTSLSNLLLSVSSSFVGDDRVDVLRVDCDRTESMSLCYDEKIITFPTFRIYTPTHSESWYPKSQFFDGKLYTQDYRSVFIVDWIKDKIFNEVLCDLISYSNCTPRQVTLLSNLDSIEDVEEYFEDVLDEIRKLRKMERGVWEEVGMKFYEEEVKVLRRVWPRREEDGGK</sequence>
<keyword evidence="1" id="KW-0732">Signal</keyword>
<dbReference type="AlphaFoldDB" id="A0A9W7C2N6"/>
<dbReference type="SUPFAM" id="SSF52833">
    <property type="entry name" value="Thioredoxin-like"/>
    <property type="match status" value="1"/>
</dbReference>
<proteinExistence type="predicted"/>
<evidence type="ECO:0000313" key="2">
    <source>
        <dbReference type="EMBL" id="GMI00837.1"/>
    </source>
</evidence>
<feature type="chain" id="PRO_5040900509" description="Thioredoxin-like fold domain-containing protein" evidence="1">
    <location>
        <begin position="20"/>
        <end position="260"/>
    </location>
</feature>
<name>A0A9W7C2N6_9STRA</name>
<gene>
    <name evidence="2" type="ORF">TrVE_jg6579</name>
</gene>
<dbReference type="InterPro" id="IPR036249">
    <property type="entry name" value="Thioredoxin-like_sf"/>
</dbReference>
<dbReference type="EMBL" id="BRXX01000252">
    <property type="protein sequence ID" value="GMI00837.1"/>
    <property type="molecule type" value="Genomic_DNA"/>
</dbReference>
<evidence type="ECO:0000256" key="1">
    <source>
        <dbReference type="SAM" id="SignalP"/>
    </source>
</evidence>